<feature type="transmembrane region" description="Helical" evidence="5">
    <location>
        <begin position="124"/>
        <end position="153"/>
    </location>
</feature>
<evidence type="ECO:0000256" key="4">
    <source>
        <dbReference type="PROSITE-ProRule" id="PRU00433"/>
    </source>
</evidence>
<evidence type="ECO:0000313" key="8">
    <source>
        <dbReference type="Proteomes" id="UP001319827"/>
    </source>
</evidence>
<dbReference type="SUPFAM" id="SSF46626">
    <property type="entry name" value="Cytochrome c"/>
    <property type="match status" value="1"/>
</dbReference>
<dbReference type="Proteomes" id="UP001319827">
    <property type="component" value="Chromosome"/>
</dbReference>
<evidence type="ECO:0000256" key="2">
    <source>
        <dbReference type="ARBA" id="ARBA00022723"/>
    </source>
</evidence>
<dbReference type="InterPro" id="IPR009056">
    <property type="entry name" value="Cyt_c-like_dom"/>
</dbReference>
<feature type="transmembrane region" description="Helical" evidence="5">
    <location>
        <begin position="67"/>
        <end position="86"/>
    </location>
</feature>
<feature type="transmembrane region" description="Helical" evidence="5">
    <location>
        <begin position="92"/>
        <end position="112"/>
    </location>
</feature>
<feature type="transmembrane region" description="Helical" evidence="5">
    <location>
        <begin position="14"/>
        <end position="43"/>
    </location>
</feature>
<dbReference type="Gene3D" id="1.10.760.10">
    <property type="entry name" value="Cytochrome c-like domain"/>
    <property type="match status" value="1"/>
</dbReference>
<keyword evidence="8" id="KW-1185">Reference proteome</keyword>
<feature type="transmembrane region" description="Helical" evidence="5">
    <location>
        <begin position="246"/>
        <end position="270"/>
    </location>
</feature>
<evidence type="ECO:0000259" key="6">
    <source>
        <dbReference type="PROSITE" id="PS51007"/>
    </source>
</evidence>
<evidence type="ECO:0000256" key="5">
    <source>
        <dbReference type="SAM" id="Phobius"/>
    </source>
</evidence>
<dbReference type="EMBL" id="AP024355">
    <property type="protein sequence ID" value="BCR03289.1"/>
    <property type="molecule type" value="Genomic_DNA"/>
</dbReference>
<dbReference type="PROSITE" id="PS51007">
    <property type="entry name" value="CYTC"/>
    <property type="match status" value="1"/>
</dbReference>
<keyword evidence="5" id="KW-1133">Transmembrane helix</keyword>
<name>A0ABM8HS63_9BACT</name>
<evidence type="ECO:0000256" key="3">
    <source>
        <dbReference type="ARBA" id="ARBA00023004"/>
    </source>
</evidence>
<keyword evidence="5" id="KW-0472">Membrane</keyword>
<dbReference type="Pfam" id="PF13442">
    <property type="entry name" value="Cytochrome_CBB3"/>
    <property type="match status" value="1"/>
</dbReference>
<reference evidence="7 8" key="1">
    <citation type="journal article" date="2016" name="C (Basel)">
        <title>Selective Growth of and Electricity Production by Marine Exoelectrogenic Bacteria in Self-Aggregated Hydrogel of Microbially Reduced Graphene Oxide.</title>
        <authorList>
            <person name="Yoshida N."/>
            <person name="Goto Y."/>
            <person name="Miyata Y."/>
        </authorList>
    </citation>
    <scope>NUCLEOTIDE SEQUENCE [LARGE SCALE GENOMIC DNA]</scope>
    <source>
        <strain evidence="7 8">NIT-T3</strain>
    </source>
</reference>
<keyword evidence="5" id="KW-0812">Transmembrane</keyword>
<keyword evidence="1 4" id="KW-0349">Heme</keyword>
<proteinExistence type="predicted"/>
<protein>
    <recommendedName>
        <fullName evidence="6">Cytochrome c domain-containing protein</fullName>
    </recommendedName>
</protein>
<accession>A0ABM8HS63</accession>
<dbReference type="RefSeq" id="WP_221250770.1">
    <property type="nucleotide sequence ID" value="NZ_AP024355.1"/>
</dbReference>
<feature type="transmembrane region" description="Helical" evidence="5">
    <location>
        <begin position="218"/>
        <end position="240"/>
    </location>
</feature>
<evidence type="ECO:0000313" key="7">
    <source>
        <dbReference type="EMBL" id="BCR03289.1"/>
    </source>
</evidence>
<reference evidence="7 8" key="2">
    <citation type="journal article" date="2021" name="Int. J. Syst. Evol. Microbiol.">
        <title>Isolation and Polyphasic Characterization of Desulfuromonas versatilis sp. Nov., an Electrogenic Bacteria Capable of Versatile Metabolism Isolated from a Graphene Oxide-Reducing Enrichment Culture.</title>
        <authorList>
            <person name="Xie L."/>
            <person name="Yoshida N."/>
            <person name="Ishii S."/>
            <person name="Meng L."/>
        </authorList>
    </citation>
    <scope>NUCLEOTIDE SEQUENCE [LARGE SCALE GENOMIC DNA]</scope>
    <source>
        <strain evidence="7 8">NIT-T3</strain>
    </source>
</reference>
<sequence>MTPITPENLPLLKLVLAVLLGALTPLLGFLAGGTVAAVLLEIYGGEKNNHRKLAAALFARTLQGQTVALPTLLLVAAALACAGLVYPETGLGPAFAAASLLPLAVGLALLHLRPTLTARPSCPAWLGSAVVLTGAGALFAAMFVLLSGLALLLHPDQWPHLGRLPWLILSWNGLARFLEILVLSFGLTGAVILLCAAAEGGSTPGAEGFRRFACRTGAVLALVSLLAWPPLQLWGLYTLAGQARSGFLFALAIAALAVGLGLALILLNLLETSSPALAKPALLGFLALFLTGALSDHNARGTHLNEQTLPQGRARAAAFYPKAAALPEPPSTAAPAPAPSAAAADGEAVFQRICAGCHAFDRRVVGPPLNSVLGKYQGRLAELKGFIRKPVKINPDYPSMPQLGLAEPEIDAVARYLLQRAGE</sequence>
<keyword evidence="3 4" id="KW-0408">Iron</keyword>
<evidence type="ECO:0000256" key="1">
    <source>
        <dbReference type="ARBA" id="ARBA00022617"/>
    </source>
</evidence>
<keyword evidence="2 4" id="KW-0479">Metal-binding</keyword>
<feature type="domain" description="Cytochrome c" evidence="6">
    <location>
        <begin position="341"/>
        <end position="421"/>
    </location>
</feature>
<gene>
    <name evidence="7" type="ORF">DESUT3_03580</name>
</gene>
<organism evidence="7 8">
    <name type="scientific">Desulfuromonas versatilis</name>
    <dbReference type="NCBI Taxonomy" id="2802975"/>
    <lineage>
        <taxon>Bacteria</taxon>
        <taxon>Pseudomonadati</taxon>
        <taxon>Thermodesulfobacteriota</taxon>
        <taxon>Desulfuromonadia</taxon>
        <taxon>Desulfuromonadales</taxon>
        <taxon>Desulfuromonadaceae</taxon>
        <taxon>Desulfuromonas</taxon>
    </lineage>
</organism>
<dbReference type="InterPro" id="IPR036909">
    <property type="entry name" value="Cyt_c-like_dom_sf"/>
</dbReference>
<feature type="transmembrane region" description="Helical" evidence="5">
    <location>
        <begin position="173"/>
        <end position="197"/>
    </location>
</feature>